<dbReference type="InterPro" id="IPR003594">
    <property type="entry name" value="HATPase_dom"/>
</dbReference>
<keyword evidence="4" id="KW-0597">Phosphoprotein</keyword>
<sequence length="443" mass="48293">MIGIVSSRIVLFTVLAMLLELGIVLVQYWTDNDELGAFLINEETEILSGGLSAPGGRPRFDLSPQLAERYQLKPAEAEGAIYVRVRTGSGRVLFSSCAEACERHFLPVAINPPDFWQRQIAAGKPLSVAGGRTFRVGEEEVFVELAVLRDPHDFVNRVLAHELRDHLIIPMPLMFGLVAIGTILSVWAALKPVVAAGRAADQIDPRADLSALSTEGMPREVATFVHAVNRLLARVRDLIQAQKVFSTSIAHEIRTPVSIIRMELERIDDPRARKAERDLEALTHMLEQLTALAKLDVVDPKSFQTVDLFALAEESVARLAPFVFANGHSIELVGEGAPMVRAVPALLENMLRNLVENAVKHTPAGTNITIQVLEEGALKVSDDGPGFEPQTADTLEAGRIKSSDQLGIGLRIVERIAALHQGRLSVESAPGQGTRIRLDLNPA</sequence>
<dbReference type="SMART" id="SM00388">
    <property type="entry name" value="HisKA"/>
    <property type="match status" value="1"/>
</dbReference>
<dbReference type="SUPFAM" id="SSF55874">
    <property type="entry name" value="ATPase domain of HSP90 chaperone/DNA topoisomerase II/histidine kinase"/>
    <property type="match status" value="1"/>
</dbReference>
<dbReference type="InterPro" id="IPR005467">
    <property type="entry name" value="His_kinase_dom"/>
</dbReference>
<evidence type="ECO:0000313" key="14">
    <source>
        <dbReference type="EMBL" id="OLP55200.1"/>
    </source>
</evidence>
<evidence type="ECO:0000259" key="12">
    <source>
        <dbReference type="PROSITE" id="PS50109"/>
    </source>
</evidence>
<evidence type="ECO:0000256" key="9">
    <source>
        <dbReference type="ARBA" id="ARBA00023012"/>
    </source>
</evidence>
<dbReference type="PANTHER" id="PTHR45436:SF15">
    <property type="entry name" value="SENSOR HISTIDINE KINASE CUSS"/>
    <property type="match status" value="1"/>
</dbReference>
<evidence type="ECO:0000256" key="10">
    <source>
        <dbReference type="ARBA" id="ARBA00023136"/>
    </source>
</evidence>
<dbReference type="PROSITE" id="PS50109">
    <property type="entry name" value="HIS_KIN"/>
    <property type="match status" value="1"/>
</dbReference>
<dbReference type="InterPro" id="IPR004358">
    <property type="entry name" value="Sig_transdc_His_kin-like_C"/>
</dbReference>
<comment type="catalytic activity">
    <reaction evidence="1">
        <text>ATP + protein L-histidine = ADP + protein N-phospho-L-histidine.</text>
        <dbReference type="EC" id="2.7.13.3"/>
    </reaction>
</comment>
<dbReference type="InterPro" id="IPR050428">
    <property type="entry name" value="TCS_sensor_his_kinase"/>
</dbReference>
<dbReference type="AlphaFoldDB" id="A0A1Q9AJ20"/>
<dbReference type="SUPFAM" id="SSF47384">
    <property type="entry name" value="Homodimeric domain of signal transducing histidine kinase"/>
    <property type="match status" value="1"/>
</dbReference>
<evidence type="ECO:0000256" key="1">
    <source>
        <dbReference type="ARBA" id="ARBA00000085"/>
    </source>
</evidence>
<accession>A0A1Q9AJ20</accession>
<evidence type="ECO:0000256" key="7">
    <source>
        <dbReference type="ARBA" id="ARBA00022777"/>
    </source>
</evidence>
<gene>
    <name evidence="14" type="ORF">BJF92_17330</name>
</gene>
<keyword evidence="6 11" id="KW-0812">Transmembrane</keyword>
<dbReference type="Pfam" id="PF02518">
    <property type="entry name" value="HATPase_c"/>
    <property type="match status" value="1"/>
</dbReference>
<keyword evidence="5" id="KW-0808">Transferase</keyword>
<evidence type="ECO:0000256" key="11">
    <source>
        <dbReference type="SAM" id="Phobius"/>
    </source>
</evidence>
<dbReference type="PANTHER" id="PTHR45436">
    <property type="entry name" value="SENSOR HISTIDINE KINASE YKOH"/>
    <property type="match status" value="1"/>
</dbReference>
<dbReference type="SMART" id="SM00387">
    <property type="entry name" value="HATPase_c"/>
    <property type="match status" value="1"/>
</dbReference>
<dbReference type="GO" id="GO:0005886">
    <property type="term" value="C:plasma membrane"/>
    <property type="evidence" value="ECO:0007669"/>
    <property type="project" value="TreeGrafter"/>
</dbReference>
<dbReference type="CDD" id="cd00082">
    <property type="entry name" value="HisKA"/>
    <property type="match status" value="1"/>
</dbReference>
<feature type="domain" description="Histidine kinase" evidence="12">
    <location>
        <begin position="248"/>
        <end position="443"/>
    </location>
</feature>
<evidence type="ECO:0000313" key="15">
    <source>
        <dbReference type="Proteomes" id="UP000186143"/>
    </source>
</evidence>
<evidence type="ECO:0000256" key="5">
    <source>
        <dbReference type="ARBA" id="ARBA00022679"/>
    </source>
</evidence>
<evidence type="ECO:0000256" key="2">
    <source>
        <dbReference type="ARBA" id="ARBA00004141"/>
    </source>
</evidence>
<keyword evidence="9" id="KW-0902">Two-component regulatory system</keyword>
<organism evidence="14 15">
    <name type="scientific">Xaviernesmea rhizosphaerae</name>
    <dbReference type="NCBI Taxonomy" id="1672749"/>
    <lineage>
        <taxon>Bacteria</taxon>
        <taxon>Pseudomonadati</taxon>
        <taxon>Pseudomonadota</taxon>
        <taxon>Alphaproteobacteria</taxon>
        <taxon>Hyphomicrobiales</taxon>
        <taxon>Rhizobiaceae</taxon>
        <taxon>Rhizobium/Agrobacterium group</taxon>
        <taxon>Xaviernesmea</taxon>
    </lineage>
</organism>
<dbReference type="InterPro" id="IPR003661">
    <property type="entry name" value="HisK_dim/P_dom"/>
</dbReference>
<dbReference type="Gene3D" id="3.30.565.10">
    <property type="entry name" value="Histidine kinase-like ATPase, C-terminal domain"/>
    <property type="match status" value="1"/>
</dbReference>
<evidence type="ECO:0000256" key="6">
    <source>
        <dbReference type="ARBA" id="ARBA00022692"/>
    </source>
</evidence>
<dbReference type="Proteomes" id="UP000186143">
    <property type="component" value="Unassembled WGS sequence"/>
</dbReference>
<dbReference type="EMBL" id="MKIO01000030">
    <property type="protein sequence ID" value="OLP55200.1"/>
    <property type="molecule type" value="Genomic_DNA"/>
</dbReference>
<protein>
    <recommendedName>
        <fullName evidence="3">histidine kinase</fullName>
        <ecNumber evidence="3">2.7.13.3</ecNumber>
    </recommendedName>
</protein>
<evidence type="ECO:0000256" key="3">
    <source>
        <dbReference type="ARBA" id="ARBA00012438"/>
    </source>
</evidence>
<feature type="domain" description="HAMP" evidence="13">
    <location>
        <begin position="187"/>
        <end position="240"/>
    </location>
</feature>
<dbReference type="Pfam" id="PF00512">
    <property type="entry name" value="HisKA"/>
    <property type="match status" value="1"/>
</dbReference>
<dbReference type="InterPro" id="IPR036890">
    <property type="entry name" value="HATPase_C_sf"/>
</dbReference>
<keyword evidence="8 11" id="KW-1133">Transmembrane helix</keyword>
<dbReference type="Gene3D" id="1.10.287.130">
    <property type="match status" value="1"/>
</dbReference>
<comment type="caution">
    <text evidence="14">The sequence shown here is derived from an EMBL/GenBank/DDBJ whole genome shotgun (WGS) entry which is preliminary data.</text>
</comment>
<feature type="transmembrane region" description="Helical" evidence="11">
    <location>
        <begin position="9"/>
        <end position="29"/>
    </location>
</feature>
<dbReference type="EC" id="2.7.13.3" evidence="3"/>
<dbReference type="PROSITE" id="PS50885">
    <property type="entry name" value="HAMP"/>
    <property type="match status" value="1"/>
</dbReference>
<evidence type="ECO:0000256" key="4">
    <source>
        <dbReference type="ARBA" id="ARBA00022553"/>
    </source>
</evidence>
<dbReference type="STRING" id="1672749.BJF92_17330"/>
<name>A0A1Q9AJ20_9HYPH</name>
<dbReference type="PRINTS" id="PR00344">
    <property type="entry name" value="BCTRLSENSOR"/>
</dbReference>
<evidence type="ECO:0000256" key="8">
    <source>
        <dbReference type="ARBA" id="ARBA00022989"/>
    </source>
</evidence>
<dbReference type="GO" id="GO:0000155">
    <property type="term" value="F:phosphorelay sensor kinase activity"/>
    <property type="evidence" value="ECO:0007669"/>
    <property type="project" value="InterPro"/>
</dbReference>
<evidence type="ECO:0000259" key="13">
    <source>
        <dbReference type="PROSITE" id="PS50885"/>
    </source>
</evidence>
<comment type="subcellular location">
    <subcellularLocation>
        <location evidence="2">Membrane</location>
        <topology evidence="2">Multi-pass membrane protein</topology>
    </subcellularLocation>
</comment>
<keyword evidence="10 11" id="KW-0472">Membrane</keyword>
<dbReference type="InterPro" id="IPR003660">
    <property type="entry name" value="HAMP_dom"/>
</dbReference>
<keyword evidence="7 14" id="KW-0418">Kinase</keyword>
<proteinExistence type="predicted"/>
<dbReference type="InterPro" id="IPR036097">
    <property type="entry name" value="HisK_dim/P_sf"/>
</dbReference>
<feature type="transmembrane region" description="Helical" evidence="11">
    <location>
        <begin position="167"/>
        <end position="190"/>
    </location>
</feature>
<reference evidence="14 15" key="1">
    <citation type="submission" date="2016-09" db="EMBL/GenBank/DDBJ databases">
        <title>Rhizobium sp. nov., a novel species isolated from the rice rhizosphere.</title>
        <authorList>
            <person name="Zhao J."/>
            <person name="Zhang X."/>
        </authorList>
    </citation>
    <scope>NUCLEOTIDE SEQUENCE [LARGE SCALE GENOMIC DNA]</scope>
    <source>
        <strain evidence="14 15">MH17</strain>
    </source>
</reference>